<reference evidence="1" key="2">
    <citation type="journal article" date="2015" name="Fish Shellfish Immunol.">
        <title>Early steps in the European eel (Anguilla anguilla)-Vibrio vulnificus interaction in the gills: Role of the RtxA13 toxin.</title>
        <authorList>
            <person name="Callol A."/>
            <person name="Pajuelo D."/>
            <person name="Ebbesson L."/>
            <person name="Teles M."/>
            <person name="MacKenzie S."/>
            <person name="Amaro C."/>
        </authorList>
    </citation>
    <scope>NUCLEOTIDE SEQUENCE</scope>
</reference>
<reference evidence="1" key="1">
    <citation type="submission" date="2014-11" db="EMBL/GenBank/DDBJ databases">
        <authorList>
            <person name="Amaro Gonzalez C."/>
        </authorList>
    </citation>
    <scope>NUCLEOTIDE SEQUENCE</scope>
</reference>
<proteinExistence type="predicted"/>
<dbReference type="AlphaFoldDB" id="A0A0E9W8V3"/>
<dbReference type="EMBL" id="GBXM01021805">
    <property type="protein sequence ID" value="JAH86772.1"/>
    <property type="molecule type" value="Transcribed_RNA"/>
</dbReference>
<organism evidence="1">
    <name type="scientific">Anguilla anguilla</name>
    <name type="common">European freshwater eel</name>
    <name type="synonym">Muraena anguilla</name>
    <dbReference type="NCBI Taxonomy" id="7936"/>
    <lineage>
        <taxon>Eukaryota</taxon>
        <taxon>Metazoa</taxon>
        <taxon>Chordata</taxon>
        <taxon>Craniata</taxon>
        <taxon>Vertebrata</taxon>
        <taxon>Euteleostomi</taxon>
        <taxon>Actinopterygii</taxon>
        <taxon>Neopterygii</taxon>
        <taxon>Teleostei</taxon>
        <taxon>Anguilliformes</taxon>
        <taxon>Anguillidae</taxon>
        <taxon>Anguilla</taxon>
    </lineage>
</organism>
<name>A0A0E9W8V3_ANGAN</name>
<dbReference type="Gene3D" id="3.90.660.10">
    <property type="match status" value="1"/>
</dbReference>
<evidence type="ECO:0000313" key="1">
    <source>
        <dbReference type="EMBL" id="JAH86772.1"/>
    </source>
</evidence>
<protein>
    <submittedName>
        <fullName evidence="1">Uncharacterized protein</fullName>
    </submittedName>
</protein>
<accession>A0A0E9W8V3</accession>
<sequence length="85" mass="10020">MRIPSFHRILLNFTQKMGVQLNPFIQDDINTYYLINGTLMKTYKVKNNPDALNYPLKEWERGKSASELFSIALWKVSFFMEKTIA</sequence>
<dbReference type="Gene3D" id="1.10.405.10">
    <property type="entry name" value="Guanine Nucleotide Dissociation Inhibitor, domain 1"/>
    <property type="match status" value="1"/>
</dbReference>